<keyword evidence="3" id="KW-1185">Reference proteome</keyword>
<accession>A0A5B9MHZ4</accession>
<keyword evidence="1" id="KW-1133">Transmembrane helix</keyword>
<keyword evidence="1" id="KW-0812">Transmembrane</keyword>
<feature type="transmembrane region" description="Helical" evidence="1">
    <location>
        <begin position="131"/>
        <end position="150"/>
    </location>
</feature>
<dbReference type="EMBL" id="CP036264">
    <property type="protein sequence ID" value="QEF99205.1"/>
    <property type="molecule type" value="Genomic_DNA"/>
</dbReference>
<evidence type="ECO:0000313" key="2">
    <source>
        <dbReference type="EMBL" id="QEF99205.1"/>
    </source>
</evidence>
<evidence type="ECO:0000256" key="1">
    <source>
        <dbReference type="SAM" id="Phobius"/>
    </source>
</evidence>
<evidence type="ECO:0000313" key="3">
    <source>
        <dbReference type="Proteomes" id="UP000321353"/>
    </source>
</evidence>
<reference evidence="2 3" key="1">
    <citation type="submission" date="2019-02" db="EMBL/GenBank/DDBJ databases">
        <title>Planctomycetal bacteria perform biofilm scaping via a novel small molecule.</title>
        <authorList>
            <person name="Jeske O."/>
            <person name="Boedeker C."/>
            <person name="Wiegand S."/>
            <person name="Breitling P."/>
            <person name="Kallscheuer N."/>
            <person name="Jogler M."/>
            <person name="Rohde M."/>
            <person name="Petersen J."/>
            <person name="Medema M.H."/>
            <person name="Surup F."/>
            <person name="Jogler C."/>
        </authorList>
    </citation>
    <scope>NUCLEOTIDE SEQUENCE [LARGE SCALE GENOMIC DNA]</scope>
    <source>
        <strain evidence="2 3">Mal15</strain>
    </source>
</reference>
<sequence>MGGTDLRIEGWRGCCGYGYWGELFDLQALGPSMIQWDTKDWEPFRQAIPAWGLFLYRRSVDPASLHLPQETLTMWRAFFIALGIMAIIVGFESLVIDSANFYSNRGSSAKEFFNPSSIAGQTTITWQPKEWFPWLVLSVGSLIVIYSFTLPQRFKATGG</sequence>
<dbReference type="AlphaFoldDB" id="A0A5B9MHZ4"/>
<name>A0A5B9MHZ4_9BACT</name>
<keyword evidence="1" id="KW-0472">Membrane</keyword>
<dbReference type="Proteomes" id="UP000321353">
    <property type="component" value="Chromosome"/>
</dbReference>
<dbReference type="KEGG" id="smam:Mal15_32660"/>
<feature type="transmembrane region" description="Helical" evidence="1">
    <location>
        <begin position="77"/>
        <end position="96"/>
    </location>
</feature>
<gene>
    <name evidence="2" type="ORF">Mal15_32660</name>
</gene>
<proteinExistence type="predicted"/>
<protein>
    <submittedName>
        <fullName evidence="2">Uncharacterized protein</fullName>
    </submittedName>
</protein>
<organism evidence="2 3">
    <name type="scientific">Stieleria maiorica</name>
    <dbReference type="NCBI Taxonomy" id="2795974"/>
    <lineage>
        <taxon>Bacteria</taxon>
        <taxon>Pseudomonadati</taxon>
        <taxon>Planctomycetota</taxon>
        <taxon>Planctomycetia</taxon>
        <taxon>Pirellulales</taxon>
        <taxon>Pirellulaceae</taxon>
        <taxon>Stieleria</taxon>
    </lineage>
</organism>